<name>A0A437SXS1_9LACO</name>
<evidence type="ECO:0000256" key="1">
    <source>
        <dbReference type="SAM" id="Phobius"/>
    </source>
</evidence>
<protein>
    <submittedName>
        <fullName evidence="2">ABC transporter permease</fullName>
    </submittedName>
</protein>
<accession>A0A437SXS1</accession>
<keyword evidence="1" id="KW-0812">Transmembrane</keyword>
<evidence type="ECO:0000313" key="2">
    <source>
        <dbReference type="EMBL" id="RVU71715.1"/>
    </source>
</evidence>
<feature type="transmembrane region" description="Helical" evidence="1">
    <location>
        <begin position="21"/>
        <end position="40"/>
    </location>
</feature>
<reference evidence="2 3" key="1">
    <citation type="submission" date="2018-12" db="EMBL/GenBank/DDBJ databases">
        <authorList>
            <person name="Meng J."/>
        </authorList>
    </citation>
    <scope>NUCLEOTIDE SEQUENCE [LARGE SCALE GENOMIC DNA]</scope>
    <source>
        <strain evidence="2 3">HT111-2</strain>
    </source>
</reference>
<comment type="caution">
    <text evidence="2">The sequence shown here is derived from an EMBL/GenBank/DDBJ whole genome shotgun (WGS) entry which is preliminary data.</text>
</comment>
<feature type="transmembrane region" description="Helical" evidence="1">
    <location>
        <begin position="165"/>
        <end position="183"/>
    </location>
</feature>
<dbReference type="EMBL" id="RXIA01000001">
    <property type="protein sequence ID" value="RVU71715.1"/>
    <property type="molecule type" value="Genomic_DNA"/>
</dbReference>
<keyword evidence="1" id="KW-1133">Transmembrane helix</keyword>
<organism evidence="2 3">
    <name type="scientific">Lactobacillus xujianguonis</name>
    <dbReference type="NCBI Taxonomy" id="2495899"/>
    <lineage>
        <taxon>Bacteria</taxon>
        <taxon>Bacillati</taxon>
        <taxon>Bacillota</taxon>
        <taxon>Bacilli</taxon>
        <taxon>Lactobacillales</taxon>
        <taxon>Lactobacillaceae</taxon>
        <taxon>Lactobacillus</taxon>
    </lineage>
</organism>
<proteinExistence type="predicted"/>
<evidence type="ECO:0000313" key="3">
    <source>
        <dbReference type="Proteomes" id="UP000288291"/>
    </source>
</evidence>
<dbReference type="RefSeq" id="WP_103661214.1">
    <property type="nucleotide sequence ID" value="NZ_ML136871.1"/>
</dbReference>
<dbReference type="AlphaFoldDB" id="A0A437SXS1"/>
<keyword evidence="3" id="KW-1185">Reference proteome</keyword>
<keyword evidence="1" id="KW-0472">Membrane</keyword>
<sequence>MGVFKSLTRQLFVQKRHYANLVLLIEAFAIIFVFFTSVITDPKGTQQSISNFFMGIGQDWPELLVGSVILFSIFADMIFCGLLCWQNERVNSSQSWQLVPASTNQVWLINLFSSLLACAYIFIIQLVVGFFSAIPFEIDRHRNLWLDLKKVIGIGNNDFWTTLQTLEFLVAMVLLIFTMVTFVNYSSKTISEVLPNGNTNWIKLLVFAIVAVICVYLCLSINHHLTNYYIQNTYLVRKNGGEFIYENPMWLENLEFIAGIIVFGGLDLWLGHKYWEPRKDR</sequence>
<feature type="transmembrane region" description="Helical" evidence="1">
    <location>
        <begin position="204"/>
        <end position="225"/>
    </location>
</feature>
<feature type="transmembrane region" description="Helical" evidence="1">
    <location>
        <begin position="256"/>
        <end position="275"/>
    </location>
</feature>
<dbReference type="Proteomes" id="UP000288291">
    <property type="component" value="Unassembled WGS sequence"/>
</dbReference>
<feature type="transmembrane region" description="Helical" evidence="1">
    <location>
        <begin position="60"/>
        <end position="85"/>
    </location>
</feature>
<feature type="transmembrane region" description="Helical" evidence="1">
    <location>
        <begin position="106"/>
        <end position="134"/>
    </location>
</feature>
<gene>
    <name evidence="2" type="ORF">EJK17_00100</name>
</gene>